<dbReference type="SMART" id="SM00849">
    <property type="entry name" value="Lactamase_B"/>
    <property type="match status" value="1"/>
</dbReference>
<dbReference type="InterPro" id="IPR001279">
    <property type="entry name" value="Metallo-B-lactamas"/>
</dbReference>
<dbReference type="InterPro" id="IPR050662">
    <property type="entry name" value="Sec-metab_biosynth-thioest"/>
</dbReference>
<dbReference type="RefSeq" id="WP_219501577.1">
    <property type="nucleotide sequence ID" value="NZ_JAHXDN010000002.1"/>
</dbReference>
<reference evidence="2" key="1">
    <citation type="submission" date="2021-07" db="EMBL/GenBank/DDBJ databases">
        <title>Roseobacter insulae sp. nov., isolated from a tidal flat.</title>
        <authorList>
            <person name="Park S."/>
            <person name="Yoon J.-H."/>
        </authorList>
    </citation>
    <scope>NUCLEOTIDE SEQUENCE</scope>
    <source>
        <strain evidence="2">YSTF-M11</strain>
    </source>
</reference>
<dbReference type="Pfam" id="PF17778">
    <property type="entry name" value="WHD_BLACT"/>
    <property type="match status" value="1"/>
</dbReference>
<dbReference type="CDD" id="cd16278">
    <property type="entry name" value="metallo-hydrolase-like_MBL-fold"/>
    <property type="match status" value="1"/>
</dbReference>
<keyword evidence="3" id="KW-1185">Reference proteome</keyword>
<dbReference type="AlphaFoldDB" id="A0A9X1FVH7"/>
<dbReference type="InterPro" id="IPR041516">
    <property type="entry name" value="LACTB2_WH"/>
</dbReference>
<dbReference type="EMBL" id="JAHXDN010000002">
    <property type="protein sequence ID" value="MBW4708124.1"/>
    <property type="molecule type" value="Genomic_DNA"/>
</dbReference>
<evidence type="ECO:0000259" key="1">
    <source>
        <dbReference type="SMART" id="SM00849"/>
    </source>
</evidence>
<dbReference type="PANTHER" id="PTHR23131">
    <property type="entry name" value="ENDORIBONUCLEASE LACTB2"/>
    <property type="match status" value="1"/>
</dbReference>
<organism evidence="2 3">
    <name type="scientific">Roseobacter insulae</name>
    <dbReference type="NCBI Taxonomy" id="2859783"/>
    <lineage>
        <taxon>Bacteria</taxon>
        <taxon>Pseudomonadati</taxon>
        <taxon>Pseudomonadota</taxon>
        <taxon>Alphaproteobacteria</taxon>
        <taxon>Rhodobacterales</taxon>
        <taxon>Roseobacteraceae</taxon>
        <taxon>Roseobacter</taxon>
    </lineage>
</organism>
<dbReference type="Proteomes" id="UP001138661">
    <property type="component" value="Unassembled WGS sequence"/>
</dbReference>
<feature type="domain" description="Metallo-beta-lactamase" evidence="1">
    <location>
        <begin position="36"/>
        <end position="216"/>
    </location>
</feature>
<dbReference type="Pfam" id="PF00753">
    <property type="entry name" value="Lactamase_B"/>
    <property type="match status" value="1"/>
</dbReference>
<gene>
    <name evidence="2" type="ORF">KX928_10030</name>
</gene>
<dbReference type="PANTHER" id="PTHR23131:SF0">
    <property type="entry name" value="ENDORIBONUCLEASE LACTB2"/>
    <property type="match status" value="1"/>
</dbReference>
<evidence type="ECO:0000313" key="3">
    <source>
        <dbReference type="Proteomes" id="UP001138661"/>
    </source>
</evidence>
<comment type="caution">
    <text evidence="2">The sequence shown here is derived from an EMBL/GenBank/DDBJ whole genome shotgun (WGS) entry which is preliminary data.</text>
</comment>
<accession>A0A9X1FVH7</accession>
<evidence type="ECO:0000313" key="2">
    <source>
        <dbReference type="EMBL" id="MBW4708124.1"/>
    </source>
</evidence>
<sequence>MQAPDEFDPEIGRPTPLRPGLRRIVAPNPSPMTYRGTNTYLLGRDEIAVIDPGPDDRDHLDAILAAIPRGSRITHILVSHAHLDHSPLARRLQSACGAPISAFGPAEAGRSAVMERLLQSGMAGGGEGIDTSFSPDIHLREGDRIASADWRLDVIHTPGHLGNHICFAWGDNCFTADHVMGWASSLVSPPDGDLTDFMASCARLQQRDWEAFFPGHGEVIGAPNARLDWLVAHRLGREVQILEALRAGPATAEALARAIYVDTPPGLLGAASRNVLAHLIDLKGKNRVMAGEYLQATTVFELR</sequence>
<protein>
    <submittedName>
        <fullName evidence="2">MBL fold metallo-hydrolase</fullName>
    </submittedName>
</protein>
<proteinExistence type="predicted"/>
<name>A0A9X1FVH7_9RHOB</name>